<organism evidence="2 3">
    <name type="scientific">Eleutherodactylus coqui</name>
    <name type="common">Puerto Rican coqui</name>
    <dbReference type="NCBI Taxonomy" id="57060"/>
    <lineage>
        <taxon>Eukaryota</taxon>
        <taxon>Metazoa</taxon>
        <taxon>Chordata</taxon>
        <taxon>Craniata</taxon>
        <taxon>Vertebrata</taxon>
        <taxon>Euteleostomi</taxon>
        <taxon>Amphibia</taxon>
        <taxon>Batrachia</taxon>
        <taxon>Anura</taxon>
        <taxon>Neobatrachia</taxon>
        <taxon>Hyloidea</taxon>
        <taxon>Eleutherodactylidae</taxon>
        <taxon>Eleutherodactylinae</taxon>
        <taxon>Eleutherodactylus</taxon>
        <taxon>Eleutherodactylus</taxon>
    </lineage>
</organism>
<comment type="caution">
    <text evidence="2">The sequence shown here is derived from an EMBL/GenBank/DDBJ whole genome shotgun (WGS) entry which is preliminary data.</text>
</comment>
<dbReference type="EMBL" id="WNTK01000004">
    <property type="protein sequence ID" value="KAG9485159.1"/>
    <property type="molecule type" value="Genomic_DNA"/>
</dbReference>
<keyword evidence="3" id="KW-1185">Reference proteome</keyword>
<gene>
    <name evidence="2" type="ORF">GDO78_008323</name>
</gene>
<reference evidence="2" key="1">
    <citation type="thesis" date="2020" institute="ProQuest LLC" country="789 East Eisenhower Parkway, Ann Arbor, MI, USA">
        <title>Comparative Genomics and Chromosome Evolution.</title>
        <authorList>
            <person name="Mudd A.B."/>
        </authorList>
    </citation>
    <scope>NUCLEOTIDE SEQUENCE</scope>
    <source>
        <strain evidence="2">HN-11 Male</strain>
        <tissue evidence="2">Kidney and liver</tissue>
    </source>
</reference>
<accession>A0A8J6FEK2</accession>
<feature type="compositionally biased region" description="Low complexity" evidence="1">
    <location>
        <begin position="63"/>
        <end position="73"/>
    </location>
</feature>
<sequence length="92" mass="10474">METVSNSKPEQRKKSTCNMCDVRLEDSYKRLLCPPCFNQALEEEKASHRDYSTDILREEIQSSMIESSSSHASVGDEPPRILHSSSKLEILD</sequence>
<feature type="compositionally biased region" description="Polar residues" evidence="1">
    <location>
        <begin position="83"/>
        <end position="92"/>
    </location>
</feature>
<evidence type="ECO:0000313" key="2">
    <source>
        <dbReference type="EMBL" id="KAG9485159.1"/>
    </source>
</evidence>
<evidence type="ECO:0000256" key="1">
    <source>
        <dbReference type="SAM" id="MobiDB-lite"/>
    </source>
</evidence>
<feature type="region of interest" description="Disordered" evidence="1">
    <location>
        <begin position="63"/>
        <end position="92"/>
    </location>
</feature>
<name>A0A8J6FEK2_ELECQ</name>
<dbReference type="Proteomes" id="UP000770717">
    <property type="component" value="Unassembled WGS sequence"/>
</dbReference>
<protein>
    <submittedName>
        <fullName evidence="2">Uncharacterized protein</fullName>
    </submittedName>
</protein>
<evidence type="ECO:0000313" key="3">
    <source>
        <dbReference type="Proteomes" id="UP000770717"/>
    </source>
</evidence>
<dbReference type="AlphaFoldDB" id="A0A8J6FEK2"/>
<proteinExistence type="predicted"/>